<sequence length="368" mass="41572">MENSRESELHQRQQVLQVWARQALREALGDDPGALEMLALGGDASFRRYFRATIPGRSVLLVDAPPPQEDNPAFIRAAAEFRVAGLHTPDILAADVVQGFMVLQDFGDQLYLPVLQQAAALADMATVDTLYGQAMNALLLLQSSAAPTHLPPYDRQRLEQEMCLFDQWFCEQMLGMSLSTNERSMLTELRHTLCDTALAQPQTRVHRDYHSRNLMIRQDEGGKLMSSSPPGVIDFQDAVIGAVTYDLVSLLRDCYIVWPESDVQRWLGGYHAQAVDAGILPSDYSLDQFRVDFDLMGLQRHIKVLGIFCRLALRDGKNRYLHDLPVVMDYVCRVSTRHPVMQPFLTWFETGPLPAMQNRLREARVVLS</sequence>
<name>A0A0S2KGX0_9GAMM</name>
<dbReference type="KEGG" id="pspi:PS2015_2731"/>
<proteinExistence type="predicted"/>
<dbReference type="SUPFAM" id="SSF56112">
    <property type="entry name" value="Protein kinase-like (PK-like)"/>
    <property type="match status" value="1"/>
</dbReference>
<organism evidence="2 3">
    <name type="scientific">Pseudohongiella spirulinae</name>
    <dbReference type="NCBI Taxonomy" id="1249552"/>
    <lineage>
        <taxon>Bacteria</taxon>
        <taxon>Pseudomonadati</taxon>
        <taxon>Pseudomonadota</taxon>
        <taxon>Gammaproteobacteria</taxon>
        <taxon>Pseudomonadales</taxon>
        <taxon>Pseudohongiellaceae</taxon>
        <taxon>Pseudohongiella</taxon>
    </lineage>
</organism>
<keyword evidence="2" id="KW-0723">Serine/threonine-protein kinase</keyword>
<evidence type="ECO:0000259" key="1">
    <source>
        <dbReference type="Pfam" id="PF01636"/>
    </source>
</evidence>
<accession>A0A0S2KGX0</accession>
<reference evidence="2 3" key="1">
    <citation type="submission" date="2015-11" db="EMBL/GenBank/DDBJ databases">
        <authorList>
            <person name="Zhang Y."/>
            <person name="Guo Z."/>
        </authorList>
    </citation>
    <scope>NUCLEOTIDE SEQUENCE [LARGE SCALE GENOMIC DNA]</scope>
    <source>
        <strain evidence="2 3">KCTC 32221</strain>
    </source>
</reference>
<dbReference type="OrthoDB" id="9809275at2"/>
<feature type="domain" description="Aminoglycoside phosphotransferase" evidence="1">
    <location>
        <begin position="39"/>
        <end position="271"/>
    </location>
</feature>
<dbReference type="InterPro" id="IPR002575">
    <property type="entry name" value="Aminoglycoside_PTrfase"/>
</dbReference>
<keyword evidence="2" id="KW-0418">Kinase</keyword>
<dbReference type="InterPro" id="IPR011009">
    <property type="entry name" value="Kinase-like_dom_sf"/>
</dbReference>
<evidence type="ECO:0000313" key="3">
    <source>
        <dbReference type="Proteomes" id="UP000065641"/>
    </source>
</evidence>
<dbReference type="EMBL" id="CP013189">
    <property type="protein sequence ID" value="ALO47363.1"/>
    <property type="molecule type" value="Genomic_DNA"/>
</dbReference>
<protein>
    <submittedName>
        <fullName evidence="2">Serine/threonine protein kinase</fullName>
    </submittedName>
</protein>
<dbReference type="RefSeq" id="WP_058022761.1">
    <property type="nucleotide sequence ID" value="NZ_CP013189.1"/>
</dbReference>
<evidence type="ECO:0000313" key="2">
    <source>
        <dbReference type="EMBL" id="ALO47363.1"/>
    </source>
</evidence>
<dbReference type="Pfam" id="PF01636">
    <property type="entry name" value="APH"/>
    <property type="match status" value="1"/>
</dbReference>
<gene>
    <name evidence="2" type="ORF">PS2015_2731</name>
</gene>
<dbReference type="Proteomes" id="UP000065641">
    <property type="component" value="Chromosome"/>
</dbReference>
<keyword evidence="3" id="KW-1185">Reference proteome</keyword>
<dbReference type="STRING" id="1249552.PS2015_2731"/>
<dbReference type="GO" id="GO:0004674">
    <property type="term" value="F:protein serine/threonine kinase activity"/>
    <property type="evidence" value="ECO:0007669"/>
    <property type="project" value="UniProtKB-KW"/>
</dbReference>
<dbReference type="AlphaFoldDB" id="A0A0S2KGX0"/>
<dbReference type="PATRIC" id="fig|1249552.3.peg.2752"/>
<keyword evidence="2" id="KW-0808">Transferase</keyword>
<dbReference type="Gene3D" id="3.30.200.20">
    <property type="entry name" value="Phosphorylase Kinase, domain 1"/>
    <property type="match status" value="1"/>
</dbReference>
<dbReference type="Gene3D" id="3.90.1200.10">
    <property type="match status" value="1"/>
</dbReference>